<proteinExistence type="predicted"/>
<accession>A0A0F9C9M7</accession>
<protein>
    <submittedName>
        <fullName evidence="1">Uncharacterized protein</fullName>
    </submittedName>
</protein>
<name>A0A0F9C9M7_9ZZZZ</name>
<reference evidence="1" key="1">
    <citation type="journal article" date="2015" name="Nature">
        <title>Complex archaea that bridge the gap between prokaryotes and eukaryotes.</title>
        <authorList>
            <person name="Spang A."/>
            <person name="Saw J.H."/>
            <person name="Jorgensen S.L."/>
            <person name="Zaremba-Niedzwiedzka K."/>
            <person name="Martijn J."/>
            <person name="Lind A.E."/>
            <person name="van Eijk R."/>
            <person name="Schleper C."/>
            <person name="Guy L."/>
            <person name="Ettema T.J."/>
        </authorList>
    </citation>
    <scope>NUCLEOTIDE SEQUENCE</scope>
</reference>
<comment type="caution">
    <text evidence="1">The sequence shown here is derived from an EMBL/GenBank/DDBJ whole genome shotgun (WGS) entry which is preliminary data.</text>
</comment>
<gene>
    <name evidence="1" type="ORF">LCGC14_2693620</name>
</gene>
<evidence type="ECO:0000313" key="1">
    <source>
        <dbReference type="EMBL" id="KKK93361.1"/>
    </source>
</evidence>
<dbReference type="EMBL" id="LAZR01047806">
    <property type="protein sequence ID" value="KKK93361.1"/>
    <property type="molecule type" value="Genomic_DNA"/>
</dbReference>
<dbReference type="AlphaFoldDB" id="A0A0F9C9M7"/>
<organism evidence="1">
    <name type="scientific">marine sediment metagenome</name>
    <dbReference type="NCBI Taxonomy" id="412755"/>
    <lineage>
        <taxon>unclassified sequences</taxon>
        <taxon>metagenomes</taxon>
        <taxon>ecological metagenomes</taxon>
    </lineage>
</organism>
<sequence length="92" mass="11187">MACEVLRPKRFLNRQELRRYVLGKMKINPQANPNLSRNQRRRLERETFKEVRQNKPGKVTVVSVPKNWFELLKENFLPQWALSYWPVSYIEQ</sequence>